<dbReference type="AlphaFoldDB" id="A0A4U5LZB1"/>
<feature type="region of interest" description="Disordered" evidence="1">
    <location>
        <begin position="62"/>
        <end position="100"/>
    </location>
</feature>
<gene>
    <name evidence="2" type="ORF">L596_028771</name>
</gene>
<reference evidence="2 3" key="2">
    <citation type="journal article" date="2019" name="G3 (Bethesda)">
        <title>Hybrid Assembly of the Genome of the Entomopathogenic Nematode Steinernema carpocapsae Identifies the X-Chromosome.</title>
        <authorList>
            <person name="Serra L."/>
            <person name="Macchietto M."/>
            <person name="Macias-Munoz A."/>
            <person name="McGill C.J."/>
            <person name="Rodriguez I.M."/>
            <person name="Rodriguez B."/>
            <person name="Murad R."/>
            <person name="Mortazavi A."/>
        </authorList>
    </citation>
    <scope>NUCLEOTIDE SEQUENCE [LARGE SCALE GENOMIC DNA]</scope>
    <source>
        <strain evidence="2 3">ALL</strain>
    </source>
</reference>
<evidence type="ECO:0000313" key="3">
    <source>
        <dbReference type="Proteomes" id="UP000298663"/>
    </source>
</evidence>
<protein>
    <submittedName>
        <fullName evidence="2">Uncharacterized protein</fullName>
    </submittedName>
</protein>
<comment type="caution">
    <text evidence="2">The sequence shown here is derived from an EMBL/GenBank/DDBJ whole genome shotgun (WGS) entry which is preliminary data.</text>
</comment>
<organism evidence="2 3">
    <name type="scientific">Steinernema carpocapsae</name>
    <name type="common">Entomopathogenic nematode</name>
    <dbReference type="NCBI Taxonomy" id="34508"/>
    <lineage>
        <taxon>Eukaryota</taxon>
        <taxon>Metazoa</taxon>
        <taxon>Ecdysozoa</taxon>
        <taxon>Nematoda</taxon>
        <taxon>Chromadorea</taxon>
        <taxon>Rhabditida</taxon>
        <taxon>Tylenchina</taxon>
        <taxon>Panagrolaimomorpha</taxon>
        <taxon>Strongyloidoidea</taxon>
        <taxon>Steinernematidae</taxon>
        <taxon>Steinernema</taxon>
    </lineage>
</organism>
<evidence type="ECO:0000256" key="1">
    <source>
        <dbReference type="SAM" id="MobiDB-lite"/>
    </source>
</evidence>
<dbReference type="EMBL" id="AZBU02000011">
    <property type="protein sequence ID" value="TKR61691.1"/>
    <property type="molecule type" value="Genomic_DNA"/>
</dbReference>
<feature type="compositionally biased region" description="Polar residues" evidence="1">
    <location>
        <begin position="74"/>
        <end position="100"/>
    </location>
</feature>
<accession>A0A4U5LZB1</accession>
<dbReference type="Proteomes" id="UP000298663">
    <property type="component" value="Unassembled WGS sequence"/>
</dbReference>
<reference evidence="2 3" key="1">
    <citation type="journal article" date="2015" name="Genome Biol.">
        <title>Comparative genomics of Steinernema reveals deeply conserved gene regulatory networks.</title>
        <authorList>
            <person name="Dillman A.R."/>
            <person name="Macchietto M."/>
            <person name="Porter C.F."/>
            <person name="Rogers A."/>
            <person name="Williams B."/>
            <person name="Antoshechkin I."/>
            <person name="Lee M.M."/>
            <person name="Goodwin Z."/>
            <person name="Lu X."/>
            <person name="Lewis E.E."/>
            <person name="Goodrich-Blair H."/>
            <person name="Stock S.P."/>
            <person name="Adams B.J."/>
            <person name="Sternberg P.W."/>
            <person name="Mortazavi A."/>
        </authorList>
    </citation>
    <scope>NUCLEOTIDE SEQUENCE [LARGE SCALE GENOMIC DNA]</scope>
    <source>
        <strain evidence="2 3">ALL</strain>
    </source>
</reference>
<name>A0A4U5LZB1_STECR</name>
<proteinExistence type="predicted"/>
<keyword evidence="3" id="KW-1185">Reference proteome</keyword>
<sequence length="100" mass="10888">MLSTFCASHLLPTSDMLISKAQGSQSEKATVHRLQDVTSLLGQSIIEAQVTWQNHEIWESSAKGHSGLTGQAKIDSNMSATYPQPNLSNENLINPTQHEA</sequence>
<evidence type="ECO:0000313" key="2">
    <source>
        <dbReference type="EMBL" id="TKR61691.1"/>
    </source>
</evidence>